<dbReference type="EMBL" id="PFWL01000069">
    <property type="protein sequence ID" value="PJA55815.1"/>
    <property type="molecule type" value="Genomic_DNA"/>
</dbReference>
<dbReference type="InterPro" id="IPR014776">
    <property type="entry name" value="4pyrrole_Mease_sub2"/>
</dbReference>
<dbReference type="Proteomes" id="UP000229647">
    <property type="component" value="Unassembled WGS sequence"/>
</dbReference>
<dbReference type="Gene3D" id="3.30.950.10">
    <property type="entry name" value="Methyltransferase, Cobalt-precorrin-4 Transmethylase, Domain 2"/>
    <property type="match status" value="1"/>
</dbReference>
<evidence type="ECO:0000313" key="1">
    <source>
        <dbReference type="EMBL" id="PJA55815.1"/>
    </source>
</evidence>
<protein>
    <submittedName>
        <fullName evidence="1">rRNA (Cytidine-2'-O-)-methyltransferase</fullName>
    </submittedName>
</protein>
<dbReference type="AlphaFoldDB" id="A0A2M7XYK9"/>
<dbReference type="GO" id="GO:0008168">
    <property type="term" value="F:methyltransferase activity"/>
    <property type="evidence" value="ECO:0007669"/>
    <property type="project" value="UniProtKB-KW"/>
</dbReference>
<gene>
    <name evidence="1" type="ORF">CO165_01575</name>
</gene>
<name>A0A2M7XYK9_9BACT</name>
<dbReference type="InterPro" id="IPR035996">
    <property type="entry name" value="4pyrrol_Methylase_sf"/>
</dbReference>
<organism evidence="1 2">
    <name type="scientific">Candidatus Roizmanbacteria bacterium CG_4_9_14_3_um_filter_33_18</name>
    <dbReference type="NCBI Taxonomy" id="1974841"/>
    <lineage>
        <taxon>Bacteria</taxon>
        <taxon>Candidatus Roizmaniibacteriota</taxon>
    </lineage>
</organism>
<dbReference type="SUPFAM" id="SSF53790">
    <property type="entry name" value="Tetrapyrrole methylase"/>
    <property type="match status" value="1"/>
</dbReference>
<comment type="caution">
    <text evidence="1">The sequence shown here is derived from an EMBL/GenBank/DDBJ whole genome shotgun (WGS) entry which is preliminary data.</text>
</comment>
<proteinExistence type="predicted"/>
<keyword evidence="1" id="KW-0489">Methyltransferase</keyword>
<keyword evidence="1" id="KW-0808">Transferase</keyword>
<dbReference type="GO" id="GO:0032259">
    <property type="term" value="P:methylation"/>
    <property type="evidence" value="ECO:0007669"/>
    <property type="project" value="UniProtKB-KW"/>
</dbReference>
<reference evidence="2" key="1">
    <citation type="submission" date="2017-09" db="EMBL/GenBank/DDBJ databases">
        <title>Depth-based differentiation of microbial function through sediment-hosted aquifers and enrichment of novel symbionts in the deep terrestrial subsurface.</title>
        <authorList>
            <person name="Probst A.J."/>
            <person name="Ladd B."/>
            <person name="Jarett J.K."/>
            <person name="Geller-Mcgrath D.E."/>
            <person name="Sieber C.M.K."/>
            <person name="Emerson J.B."/>
            <person name="Anantharaman K."/>
            <person name="Thomas B.C."/>
            <person name="Malmstrom R."/>
            <person name="Stieglmeier M."/>
            <person name="Klingl A."/>
            <person name="Woyke T."/>
            <person name="Ryan C.M."/>
            <person name="Banfield J.F."/>
        </authorList>
    </citation>
    <scope>NUCLEOTIDE SEQUENCE [LARGE SCALE GENOMIC DNA]</scope>
</reference>
<feature type="non-terminal residue" evidence="1">
    <location>
        <position position="1"/>
    </location>
</feature>
<evidence type="ECO:0000313" key="2">
    <source>
        <dbReference type="Proteomes" id="UP000229647"/>
    </source>
</evidence>
<sequence>IKETLRCIDTSKFGVEVVICREMTKKFEEIIRGPISELIKRDYKGEITVVIK</sequence>
<accession>A0A2M7XYK9</accession>